<evidence type="ECO:0000256" key="1">
    <source>
        <dbReference type="SAM" id="Phobius"/>
    </source>
</evidence>
<keyword evidence="1" id="KW-0812">Transmembrane</keyword>
<name>A0A1F5THJ9_9BACT</name>
<reference evidence="2 3" key="1">
    <citation type="journal article" date="2016" name="Nat. Commun.">
        <title>Thousands of microbial genomes shed light on interconnected biogeochemical processes in an aquifer system.</title>
        <authorList>
            <person name="Anantharaman K."/>
            <person name="Brown C.T."/>
            <person name="Hug L.A."/>
            <person name="Sharon I."/>
            <person name="Castelle C.J."/>
            <person name="Probst A.J."/>
            <person name="Thomas B.C."/>
            <person name="Singh A."/>
            <person name="Wilkins M.J."/>
            <person name="Karaoz U."/>
            <person name="Brodie E.L."/>
            <person name="Williams K.H."/>
            <person name="Hubbard S.S."/>
            <person name="Banfield J.F."/>
        </authorList>
    </citation>
    <scope>NUCLEOTIDE SEQUENCE [LARGE SCALE GENOMIC DNA]</scope>
</reference>
<dbReference type="Proteomes" id="UP000178656">
    <property type="component" value="Unassembled WGS sequence"/>
</dbReference>
<sequence>MLKPLADEVQKFEVAEDAWKARAAMEKLYREKKEIVSRFTTLTWAPVFGATCVAVAQGFRFVNPLLLLILVGCCAYTIFAQVKIAIGEEWTVLFKIGAASRSETAATMIKLYKGRMVGLALVHLAVFIGVIFCMNNTRTNFTTNDLAYDKEVKAFVAVGTVDWLPESRYTIVDVDELSCAGSIHHVRLDVDDDKRAEYFLRGRYNASVDLGEWKRFVAKEVNAGNGREVFNFCDYVHDELFLFGWPYTSASECDGEPTAEEISFRATAYFLGKGILLGISFDIERIEHELKN</sequence>
<feature type="transmembrane region" description="Helical" evidence="1">
    <location>
        <begin position="116"/>
        <end position="132"/>
    </location>
</feature>
<comment type="caution">
    <text evidence="2">The sequence shown here is derived from an EMBL/GenBank/DDBJ whole genome shotgun (WGS) entry which is preliminary data.</text>
</comment>
<keyword evidence="1" id="KW-1133">Transmembrane helix</keyword>
<dbReference type="AlphaFoldDB" id="A0A1F5THJ9"/>
<protein>
    <submittedName>
        <fullName evidence="2">Uncharacterized protein</fullName>
    </submittedName>
</protein>
<organism evidence="2 3">
    <name type="scientific">Candidatus Falkowbacteria bacterium RIFOXYC2_FULL_48_21</name>
    <dbReference type="NCBI Taxonomy" id="1798005"/>
    <lineage>
        <taxon>Bacteria</taxon>
        <taxon>Candidatus Falkowiibacteriota</taxon>
    </lineage>
</organism>
<gene>
    <name evidence="2" type="ORF">A2482_05430</name>
</gene>
<accession>A0A1F5THJ9</accession>
<keyword evidence="1" id="KW-0472">Membrane</keyword>
<feature type="transmembrane region" description="Helical" evidence="1">
    <location>
        <begin position="65"/>
        <end position="86"/>
    </location>
</feature>
<evidence type="ECO:0000313" key="3">
    <source>
        <dbReference type="Proteomes" id="UP000178656"/>
    </source>
</evidence>
<proteinExistence type="predicted"/>
<feature type="transmembrane region" description="Helical" evidence="1">
    <location>
        <begin position="35"/>
        <end position="59"/>
    </location>
</feature>
<evidence type="ECO:0000313" key="2">
    <source>
        <dbReference type="EMBL" id="OGF38236.1"/>
    </source>
</evidence>
<dbReference type="EMBL" id="MFGM01000003">
    <property type="protein sequence ID" value="OGF38236.1"/>
    <property type="molecule type" value="Genomic_DNA"/>
</dbReference>